<reference evidence="1 2" key="1">
    <citation type="submission" date="2015-03" db="EMBL/GenBank/DDBJ databases">
        <authorList>
            <person name="Murphy D."/>
        </authorList>
    </citation>
    <scope>NUCLEOTIDE SEQUENCE [LARGE SCALE GENOMIC DNA]</scope>
    <source>
        <strain evidence="1 2">Y233</strain>
    </source>
</reference>
<dbReference type="EMBL" id="CQBK01000075">
    <property type="protein sequence ID" value="CNI79025.1"/>
    <property type="molecule type" value="Genomic_DNA"/>
</dbReference>
<name>A0A0T9RRC5_9GAMM</name>
<evidence type="ECO:0000313" key="2">
    <source>
        <dbReference type="Proteomes" id="UP000038204"/>
    </source>
</evidence>
<gene>
    <name evidence="1" type="ORF">ERS008667_04338</name>
</gene>
<organism evidence="1 2">
    <name type="scientific">Yersinia similis</name>
    <dbReference type="NCBI Taxonomy" id="367190"/>
    <lineage>
        <taxon>Bacteria</taxon>
        <taxon>Pseudomonadati</taxon>
        <taxon>Pseudomonadota</taxon>
        <taxon>Gammaproteobacteria</taxon>
        <taxon>Enterobacterales</taxon>
        <taxon>Yersiniaceae</taxon>
        <taxon>Yersinia</taxon>
    </lineage>
</organism>
<protein>
    <submittedName>
        <fullName evidence="1">Uncharacterized protein</fullName>
    </submittedName>
</protein>
<dbReference type="Proteomes" id="UP000038204">
    <property type="component" value="Unassembled WGS sequence"/>
</dbReference>
<sequence length="152" mass="16356">MLGIISPAGRLPGIEVRQGGLLIVDIIIKLPLLPQIGGTVRNSRGSADISPYVTALQPPDIRQFVDQMAMVTKLAGDLPLTVSDADQLVLFIILVADQCARRAALDTGNGHQTPFFILAIHPIAAGGRYFFQLPDIVIREIQGMTIEIFEAG</sequence>
<evidence type="ECO:0000313" key="1">
    <source>
        <dbReference type="EMBL" id="CNI79025.1"/>
    </source>
</evidence>
<dbReference type="AlphaFoldDB" id="A0A0T9RRC5"/>
<accession>A0A0T9RRC5</accession>
<proteinExistence type="predicted"/>